<dbReference type="NCBIfam" id="TIGR02595">
    <property type="entry name" value="PEP_CTERM"/>
    <property type="match status" value="1"/>
</dbReference>
<dbReference type="RefSeq" id="WP_206562087.1">
    <property type="nucleotide sequence ID" value="NZ_JAFKCZ010000016.1"/>
</dbReference>
<feature type="domain" description="Ice-binding protein C-terminal" evidence="2">
    <location>
        <begin position="158"/>
        <end position="179"/>
    </location>
</feature>
<feature type="signal peptide" evidence="1">
    <location>
        <begin position="1"/>
        <end position="24"/>
    </location>
</feature>
<accession>A0A939DIA8</accession>
<proteinExistence type="predicted"/>
<reference evidence="3" key="1">
    <citation type="submission" date="2021-02" db="EMBL/GenBank/DDBJ databases">
        <title>PHA producing bacteria isolated from coastal sediment in Guangdong, Shenzhen.</title>
        <authorList>
            <person name="Zheng W."/>
            <person name="Yu S."/>
            <person name="Huang Y."/>
        </authorList>
    </citation>
    <scope>NUCLEOTIDE SEQUENCE</scope>
    <source>
        <strain evidence="3">TN14-10</strain>
    </source>
</reference>
<evidence type="ECO:0000313" key="4">
    <source>
        <dbReference type="Proteomes" id="UP000664303"/>
    </source>
</evidence>
<dbReference type="InterPro" id="IPR013424">
    <property type="entry name" value="Ice-binding_C"/>
</dbReference>
<evidence type="ECO:0000256" key="1">
    <source>
        <dbReference type="SAM" id="SignalP"/>
    </source>
</evidence>
<dbReference type="Pfam" id="PF07589">
    <property type="entry name" value="PEP-CTERM"/>
    <property type="match status" value="1"/>
</dbReference>
<name>A0A939DIA8_9GAMM</name>
<keyword evidence="4" id="KW-1185">Reference proteome</keyword>
<keyword evidence="1" id="KW-0732">Signal</keyword>
<feature type="chain" id="PRO_5037827845" evidence="1">
    <location>
        <begin position="25"/>
        <end position="181"/>
    </location>
</feature>
<dbReference type="AlphaFoldDB" id="A0A939DIA8"/>
<sequence>MGARKMILRSLSLLICLVATSAHANLITDSHDIVLLGPNSSSVDYTYFGVSTAGNFDLSATNTGGSLDTFIRLFLDDGGLDAGDQIAFDDDGGIGLNSLISSLFLPVGNYILAMGDFFLEVEAAVSGVNIDDSSPEFGTADIAISSEQGVAFLRSPAPVPVPATLWLFGLGLALIGWRRLD</sequence>
<organism evidence="3 4">
    <name type="scientific">Parahaliea mediterranea</name>
    <dbReference type="NCBI Taxonomy" id="651086"/>
    <lineage>
        <taxon>Bacteria</taxon>
        <taxon>Pseudomonadati</taxon>
        <taxon>Pseudomonadota</taxon>
        <taxon>Gammaproteobacteria</taxon>
        <taxon>Cellvibrionales</taxon>
        <taxon>Halieaceae</taxon>
        <taxon>Parahaliea</taxon>
    </lineage>
</organism>
<comment type="caution">
    <text evidence="3">The sequence shown here is derived from an EMBL/GenBank/DDBJ whole genome shotgun (WGS) entry which is preliminary data.</text>
</comment>
<gene>
    <name evidence="3" type="ORF">JYP50_18630</name>
</gene>
<dbReference type="Proteomes" id="UP000664303">
    <property type="component" value="Unassembled WGS sequence"/>
</dbReference>
<evidence type="ECO:0000313" key="3">
    <source>
        <dbReference type="EMBL" id="MBN7798624.1"/>
    </source>
</evidence>
<protein>
    <submittedName>
        <fullName evidence="3">PEP-CTERM sorting domain-containing protein</fullName>
    </submittedName>
</protein>
<dbReference type="EMBL" id="JAFKCZ010000016">
    <property type="protein sequence ID" value="MBN7798624.1"/>
    <property type="molecule type" value="Genomic_DNA"/>
</dbReference>
<dbReference type="NCBIfam" id="NF038127">
    <property type="entry name" value="FDP_fam"/>
    <property type="match status" value="1"/>
</dbReference>
<evidence type="ECO:0000259" key="2">
    <source>
        <dbReference type="Pfam" id="PF07589"/>
    </source>
</evidence>